<dbReference type="InterPro" id="IPR029058">
    <property type="entry name" value="AB_hydrolase_fold"/>
</dbReference>
<keyword evidence="1" id="KW-0325">Glycoprotein</keyword>
<keyword evidence="5" id="KW-1185">Reference proteome</keyword>
<dbReference type="InterPro" id="IPR002018">
    <property type="entry name" value="CarbesteraseB"/>
</dbReference>
<dbReference type="EMBL" id="ON929214">
    <property type="protein sequence ID" value="UXP71996.1"/>
    <property type="molecule type" value="mRNA"/>
</dbReference>
<evidence type="ECO:0000313" key="5">
    <source>
        <dbReference type="Proteomes" id="UP000791440"/>
    </source>
</evidence>
<dbReference type="EMBL" id="JH668412">
    <property type="protein sequence ID" value="KAG6451697.1"/>
    <property type="molecule type" value="Genomic_DNA"/>
</dbReference>
<reference evidence="4" key="3">
    <citation type="journal article" date="2022" name="Insect Sci.">
        <title>Genome-wide identification, classification, and expression profiling of serine esterases and other esterase-related proteins in the tobacco hornworm, Manduca sexta.</title>
        <authorList>
            <person name="Miao Z."/>
            <person name="Xiong C."/>
            <person name="Cao X."/>
            <person name="Shan T."/>
            <person name="Jin Q."/>
            <person name="Jiang H."/>
        </authorList>
    </citation>
    <scope>NUCLEOTIDE SEQUENCE</scope>
    <source>
        <strain evidence="4">SEH4-1</strain>
    </source>
</reference>
<name>A0A921Z5F1_MANSE</name>
<dbReference type="SUPFAM" id="SSF53474">
    <property type="entry name" value="alpha/beta-Hydrolases"/>
    <property type="match status" value="1"/>
</dbReference>
<sequence length="580" mass="66026">MYYKLILFATYIIGISGNKPIVDTTNGKISGKVLKTLIKNVEYNGFMSIPYAAPPLKDLRFMPPQPVEPWTDVLSTTKDKPACSQINNNIKKGQPLGYYGSEDCLYLDVFTPALDDKKRAVIVFILNDNFINSYNKTRDYGPDFFIEEDVVLVTISHRLAVFGFLSLDEELLPGNAGLKDIVAGLEWVRDNIARFGGDPEKVTLMGSKGGAAAVDLLMHSTAKGLFSAAILQGGSSWSTAYLQEGSRERAFSLGELLNRTATNGIKLLKELQDVPAIDLPVREMHACPKDYFKETQRSITAFGPIVEKAGNGLIPEYPEKSKEKLNIPVMLGFNSREGMEYSIQYLVEPAFITFLNKDFPFLLPRRMDLRFDPVEDGFLNAEKELKKYYFKNKINMKSIKDFITYTGDTLVAYPVDYAAKTYAVTSQKPVYYYFFDYYSDLNDNKNDLMKLSQIEDGTWGAASADELCYLFKCPGLKDNYIKHHESTSEESKIQAKLIKLWTNFAKYREPTPTSDDSLDGVVWPKYTVENKEYLHIDKEIEVKQDLYGKTFEFWNDFIERWQREVVDGVVKKPKQVKNEL</sequence>
<dbReference type="Pfam" id="PF00135">
    <property type="entry name" value="COesterase"/>
    <property type="match status" value="1"/>
</dbReference>
<dbReference type="PANTHER" id="PTHR11559">
    <property type="entry name" value="CARBOXYLESTERASE"/>
    <property type="match status" value="1"/>
</dbReference>
<protein>
    <submittedName>
        <fullName evidence="4">Esterase</fullName>
    </submittedName>
</protein>
<evidence type="ECO:0000259" key="2">
    <source>
        <dbReference type="Pfam" id="PF00135"/>
    </source>
</evidence>
<proteinExistence type="evidence at transcript level"/>
<dbReference type="EMBL" id="JH668412">
    <property type="protein sequence ID" value="KAG6451696.1"/>
    <property type="molecule type" value="Genomic_DNA"/>
</dbReference>
<dbReference type="InterPro" id="IPR050309">
    <property type="entry name" value="Type-B_Carboxylest/Lipase"/>
</dbReference>
<evidence type="ECO:0000256" key="1">
    <source>
        <dbReference type="ARBA" id="ARBA00023180"/>
    </source>
</evidence>
<reference evidence="3" key="1">
    <citation type="journal article" date="2016" name="Insect Biochem. Mol. Biol.">
        <title>Multifaceted biological insights from a draft genome sequence of the tobacco hornworm moth, Manduca sexta.</title>
        <authorList>
            <person name="Kanost M.R."/>
            <person name="Arrese E.L."/>
            <person name="Cao X."/>
            <person name="Chen Y.R."/>
            <person name="Chellapilla S."/>
            <person name="Goldsmith M.R."/>
            <person name="Grosse-Wilde E."/>
            <person name="Heckel D.G."/>
            <person name="Herndon N."/>
            <person name="Jiang H."/>
            <person name="Papanicolaou A."/>
            <person name="Qu J."/>
            <person name="Soulages J.L."/>
            <person name="Vogel H."/>
            <person name="Walters J."/>
            <person name="Waterhouse R.M."/>
            <person name="Ahn S.J."/>
            <person name="Almeida F.C."/>
            <person name="An C."/>
            <person name="Aqrawi P."/>
            <person name="Bretschneider A."/>
            <person name="Bryant W.B."/>
            <person name="Bucks S."/>
            <person name="Chao H."/>
            <person name="Chevignon G."/>
            <person name="Christen J.M."/>
            <person name="Clarke D.F."/>
            <person name="Dittmer N.T."/>
            <person name="Ferguson L.C.F."/>
            <person name="Garavelou S."/>
            <person name="Gordon K.H.J."/>
            <person name="Gunaratna R.T."/>
            <person name="Han Y."/>
            <person name="Hauser F."/>
            <person name="He Y."/>
            <person name="Heidel-Fischer H."/>
            <person name="Hirsh A."/>
            <person name="Hu Y."/>
            <person name="Jiang H."/>
            <person name="Kalra D."/>
            <person name="Klinner C."/>
            <person name="Konig C."/>
            <person name="Kovar C."/>
            <person name="Kroll A.R."/>
            <person name="Kuwar S.S."/>
            <person name="Lee S.L."/>
            <person name="Lehman R."/>
            <person name="Li K."/>
            <person name="Li Z."/>
            <person name="Liang H."/>
            <person name="Lovelace S."/>
            <person name="Lu Z."/>
            <person name="Mansfield J.H."/>
            <person name="McCulloch K.J."/>
            <person name="Mathew T."/>
            <person name="Morton B."/>
            <person name="Muzny D.M."/>
            <person name="Neunemann D."/>
            <person name="Ongeri F."/>
            <person name="Pauchet Y."/>
            <person name="Pu L.L."/>
            <person name="Pyrousis I."/>
            <person name="Rao X.J."/>
            <person name="Redding A."/>
            <person name="Roesel C."/>
            <person name="Sanchez-Gracia A."/>
            <person name="Schaack S."/>
            <person name="Shukla A."/>
            <person name="Tetreau G."/>
            <person name="Wang Y."/>
            <person name="Xiong G.H."/>
            <person name="Traut W."/>
            <person name="Walsh T.K."/>
            <person name="Worley K.C."/>
            <person name="Wu D."/>
            <person name="Wu W."/>
            <person name="Wu Y.Q."/>
            <person name="Zhang X."/>
            <person name="Zou Z."/>
            <person name="Zucker H."/>
            <person name="Briscoe A.D."/>
            <person name="Burmester T."/>
            <person name="Clem R.J."/>
            <person name="Feyereisen R."/>
            <person name="Grimmelikhuijzen C.J.P."/>
            <person name="Hamodrakas S.J."/>
            <person name="Hansson B.S."/>
            <person name="Huguet E."/>
            <person name="Jermiin L.S."/>
            <person name="Lan Q."/>
            <person name="Lehman H.K."/>
            <person name="Lorenzen M."/>
            <person name="Merzendorfer H."/>
            <person name="Michalopoulos I."/>
            <person name="Morton D.B."/>
            <person name="Muthukrishnan S."/>
            <person name="Oakeshott J.G."/>
            <person name="Palmer W."/>
            <person name="Park Y."/>
            <person name="Passarelli A.L."/>
            <person name="Rozas J."/>
            <person name="Schwartz L.M."/>
            <person name="Smith W."/>
            <person name="Southgate A."/>
            <person name="Vilcinskas A."/>
            <person name="Vogt R."/>
            <person name="Wang P."/>
            <person name="Werren J."/>
            <person name="Yu X.Q."/>
            <person name="Zhou J.J."/>
            <person name="Brown S.J."/>
            <person name="Scherer S.E."/>
            <person name="Richards S."/>
            <person name="Blissard G.W."/>
        </authorList>
    </citation>
    <scope>NUCLEOTIDE SEQUENCE</scope>
</reference>
<dbReference type="Gene3D" id="3.40.50.1820">
    <property type="entry name" value="alpha/beta hydrolase"/>
    <property type="match status" value="1"/>
</dbReference>
<reference evidence="3" key="2">
    <citation type="submission" date="2020-12" db="EMBL/GenBank/DDBJ databases">
        <authorList>
            <person name="Kanost M."/>
        </authorList>
    </citation>
    <scope>NUCLEOTIDE SEQUENCE</scope>
</reference>
<organism evidence="3 5">
    <name type="scientific">Manduca sexta</name>
    <name type="common">Tobacco hawkmoth</name>
    <name type="synonym">Tobacco hornworm</name>
    <dbReference type="NCBI Taxonomy" id="7130"/>
    <lineage>
        <taxon>Eukaryota</taxon>
        <taxon>Metazoa</taxon>
        <taxon>Ecdysozoa</taxon>
        <taxon>Arthropoda</taxon>
        <taxon>Hexapoda</taxon>
        <taxon>Insecta</taxon>
        <taxon>Pterygota</taxon>
        <taxon>Neoptera</taxon>
        <taxon>Endopterygota</taxon>
        <taxon>Lepidoptera</taxon>
        <taxon>Glossata</taxon>
        <taxon>Ditrysia</taxon>
        <taxon>Bombycoidea</taxon>
        <taxon>Sphingidae</taxon>
        <taxon>Sphinginae</taxon>
        <taxon>Sphingini</taxon>
        <taxon>Manduca</taxon>
    </lineage>
</organism>
<dbReference type="InterPro" id="IPR019819">
    <property type="entry name" value="Carboxylesterase_B_CS"/>
</dbReference>
<dbReference type="Proteomes" id="UP000791440">
    <property type="component" value="Unassembled WGS sequence"/>
</dbReference>
<dbReference type="AlphaFoldDB" id="A0A921Z5F1"/>
<evidence type="ECO:0000313" key="3">
    <source>
        <dbReference type="EMBL" id="KAG6451696.1"/>
    </source>
</evidence>
<dbReference type="PROSITE" id="PS00941">
    <property type="entry name" value="CARBOXYLESTERASE_B_2"/>
    <property type="match status" value="1"/>
</dbReference>
<feature type="domain" description="Carboxylesterase type B" evidence="2">
    <location>
        <begin position="19"/>
        <end position="554"/>
    </location>
</feature>
<gene>
    <name evidence="3" type="ORF">O3G_MSEX007290</name>
</gene>
<evidence type="ECO:0000313" key="4">
    <source>
        <dbReference type="EMBL" id="UXP71996.1"/>
    </source>
</evidence>
<accession>A0A921Z5F1</accession>